<comment type="similarity">
    <text evidence="1">Belongs to the aspartate/glutamate racemases family.</text>
</comment>
<dbReference type="OrthoDB" id="9803739at2"/>
<evidence type="ECO:0000313" key="4">
    <source>
        <dbReference type="Proteomes" id="UP000269923"/>
    </source>
</evidence>
<accession>A0A3P2A8B3</accession>
<proteinExistence type="inferred from homology"/>
<keyword evidence="4" id="KW-1185">Reference proteome</keyword>
<dbReference type="InterPro" id="IPR004380">
    <property type="entry name" value="Asp_race"/>
</dbReference>
<dbReference type="InterPro" id="IPR001920">
    <property type="entry name" value="Asp/Glu_race"/>
</dbReference>
<comment type="caution">
    <text evidence="3">The sequence shown here is derived from an EMBL/GenBank/DDBJ whole genome shotgun (WGS) entry which is preliminary data.</text>
</comment>
<dbReference type="PANTHER" id="PTHR21198:SF7">
    <property type="entry name" value="ASPARTATE-GLUTAMATE RACEMASE FAMILY"/>
    <property type="match status" value="1"/>
</dbReference>
<dbReference type="NCBIfam" id="TIGR00035">
    <property type="entry name" value="asp_race"/>
    <property type="match status" value="1"/>
</dbReference>
<name>A0A3P2A8B3_9NEIS</name>
<dbReference type="Gene3D" id="3.40.50.1860">
    <property type="match status" value="2"/>
</dbReference>
<dbReference type="AlphaFoldDB" id="A0A3P2A8B3"/>
<evidence type="ECO:0000256" key="2">
    <source>
        <dbReference type="ARBA" id="ARBA00023235"/>
    </source>
</evidence>
<evidence type="ECO:0000256" key="1">
    <source>
        <dbReference type="ARBA" id="ARBA00007847"/>
    </source>
</evidence>
<dbReference type="InterPro" id="IPR015942">
    <property type="entry name" value="Asp/Glu/hydantoin_racemase"/>
</dbReference>
<dbReference type="Proteomes" id="UP000269923">
    <property type="component" value="Unassembled WGS sequence"/>
</dbReference>
<evidence type="ECO:0000313" key="3">
    <source>
        <dbReference type="EMBL" id="RRD89863.1"/>
    </source>
</evidence>
<dbReference type="PANTHER" id="PTHR21198">
    <property type="entry name" value="GLUTAMATE RACEMASE"/>
    <property type="match status" value="1"/>
</dbReference>
<gene>
    <name evidence="3" type="ORF">EII21_07480</name>
</gene>
<reference evidence="3 4" key="1">
    <citation type="submission" date="2018-11" db="EMBL/GenBank/DDBJ databases">
        <title>Genomes From Bacteria Associated with the Canine Oral Cavity: a Test Case for Automated Genome-Based Taxonomic Assignment.</title>
        <authorList>
            <person name="Coil D.A."/>
            <person name="Jospin G."/>
            <person name="Darling A.E."/>
            <person name="Wallis C."/>
            <person name="Davis I.J."/>
            <person name="Harris S."/>
            <person name="Eisen J.A."/>
            <person name="Holcombe L.J."/>
            <person name="O'Flynn C."/>
        </authorList>
    </citation>
    <scope>NUCLEOTIDE SEQUENCE [LARGE SCALE GENOMIC DNA]</scope>
    <source>
        <strain evidence="3 4">COT-280</strain>
    </source>
</reference>
<organism evidence="3 4">
    <name type="scientific">Conchiformibius steedae</name>
    <dbReference type="NCBI Taxonomy" id="153493"/>
    <lineage>
        <taxon>Bacteria</taxon>
        <taxon>Pseudomonadati</taxon>
        <taxon>Pseudomonadota</taxon>
        <taxon>Betaproteobacteria</taxon>
        <taxon>Neisseriales</taxon>
        <taxon>Neisseriaceae</taxon>
        <taxon>Conchiformibius</taxon>
    </lineage>
</organism>
<sequence>MNTIGIIGGMSPESTVAYYRDINRIVNQAKGGNHSAPIVLASVPFETIVDCQKNGDWHKAGELLAEAAQTLERAGAQALVLATNTMHKVAAQISGAVAIPFLHILDATADAVQAQGLQRVGVLGTRFTMQDGFYRDGLRQRGIEAVMPDAAAQDDIHRIIFDELCVGDIRADSRRRYREIIAHLQDEGAQGVILGCTEIGLLLCPEDYALPLFDTAALHARAAAEFVLAG</sequence>
<keyword evidence="2" id="KW-0413">Isomerase</keyword>
<dbReference type="STRING" id="1121352.GCA_000620925_00108"/>
<dbReference type="GO" id="GO:0047661">
    <property type="term" value="F:amino-acid racemase activity"/>
    <property type="evidence" value="ECO:0007669"/>
    <property type="project" value="InterPro"/>
</dbReference>
<dbReference type="RefSeq" id="WP_124795236.1">
    <property type="nucleotide sequence ID" value="NZ_RQYC01000010.1"/>
</dbReference>
<dbReference type="SUPFAM" id="SSF53681">
    <property type="entry name" value="Aspartate/glutamate racemase"/>
    <property type="match status" value="2"/>
</dbReference>
<dbReference type="Pfam" id="PF01177">
    <property type="entry name" value="Asp_Glu_race"/>
    <property type="match status" value="1"/>
</dbReference>
<protein>
    <submittedName>
        <fullName evidence="3">Aspartate/glutamate racemase family protein</fullName>
    </submittedName>
</protein>
<dbReference type="EMBL" id="RQYC01000010">
    <property type="protein sequence ID" value="RRD89863.1"/>
    <property type="molecule type" value="Genomic_DNA"/>
</dbReference>